<feature type="transmembrane region" description="Helical" evidence="1">
    <location>
        <begin position="174"/>
        <end position="196"/>
    </location>
</feature>
<gene>
    <name evidence="2" type="ORF">M9Y10_028832</name>
</gene>
<organism evidence="2 3">
    <name type="scientific">Tritrichomonas musculus</name>
    <dbReference type="NCBI Taxonomy" id="1915356"/>
    <lineage>
        <taxon>Eukaryota</taxon>
        <taxon>Metamonada</taxon>
        <taxon>Parabasalia</taxon>
        <taxon>Tritrichomonadida</taxon>
        <taxon>Tritrichomonadidae</taxon>
        <taxon>Tritrichomonas</taxon>
    </lineage>
</organism>
<protein>
    <recommendedName>
        <fullName evidence="4">BTB domain-containing protein</fullName>
    </recommendedName>
</protein>
<evidence type="ECO:0008006" key="4">
    <source>
        <dbReference type="Google" id="ProtNLM"/>
    </source>
</evidence>
<keyword evidence="1" id="KW-0472">Membrane</keyword>
<keyword evidence="1" id="KW-0812">Transmembrane</keyword>
<keyword evidence="1" id="KW-1133">Transmembrane helix</keyword>
<name>A0ABR2KMG9_9EUKA</name>
<evidence type="ECO:0000313" key="2">
    <source>
        <dbReference type="EMBL" id="KAK8891617.1"/>
    </source>
</evidence>
<keyword evidence="3" id="KW-1185">Reference proteome</keyword>
<sequence length="197" mass="22724">MVNKVMHSSPHSLINPIDFVLRPSQISTLSCASIQSDFEFIVDGKRYKSNQGIARTIFTRVNDQLIKDPDMDKIIINDIKDTNGYFQLIQNMMAGEVITINESNAFFLNYIANTLGNDELKSITNIFMVRYKINAYNVDENDNNHYTVEGEFIPAKWYQIMIQLFINFCSKISIIFRIFLFLCELIGFAIGLAYIFN</sequence>
<reference evidence="2 3" key="1">
    <citation type="submission" date="2024-04" db="EMBL/GenBank/DDBJ databases">
        <title>Tritrichomonas musculus Genome.</title>
        <authorList>
            <person name="Alves-Ferreira E."/>
            <person name="Grigg M."/>
            <person name="Lorenzi H."/>
            <person name="Galac M."/>
        </authorList>
    </citation>
    <scope>NUCLEOTIDE SEQUENCE [LARGE SCALE GENOMIC DNA]</scope>
    <source>
        <strain evidence="2 3">EAF2021</strain>
    </source>
</reference>
<accession>A0ABR2KMG9</accession>
<evidence type="ECO:0000256" key="1">
    <source>
        <dbReference type="SAM" id="Phobius"/>
    </source>
</evidence>
<comment type="caution">
    <text evidence="2">The sequence shown here is derived from an EMBL/GenBank/DDBJ whole genome shotgun (WGS) entry which is preliminary data.</text>
</comment>
<evidence type="ECO:0000313" key="3">
    <source>
        <dbReference type="Proteomes" id="UP001470230"/>
    </source>
</evidence>
<proteinExistence type="predicted"/>
<dbReference type="EMBL" id="JAPFFF010000004">
    <property type="protein sequence ID" value="KAK8891617.1"/>
    <property type="molecule type" value="Genomic_DNA"/>
</dbReference>
<dbReference type="Proteomes" id="UP001470230">
    <property type="component" value="Unassembled WGS sequence"/>
</dbReference>